<reference evidence="1" key="1">
    <citation type="submission" date="2022-03" db="EMBL/GenBank/DDBJ databases">
        <authorList>
            <person name="Sayadi A."/>
        </authorList>
    </citation>
    <scope>NUCLEOTIDE SEQUENCE</scope>
</reference>
<organism evidence="1 2">
    <name type="scientific">Acanthoscelides obtectus</name>
    <name type="common">Bean weevil</name>
    <name type="synonym">Bruchus obtectus</name>
    <dbReference type="NCBI Taxonomy" id="200917"/>
    <lineage>
        <taxon>Eukaryota</taxon>
        <taxon>Metazoa</taxon>
        <taxon>Ecdysozoa</taxon>
        <taxon>Arthropoda</taxon>
        <taxon>Hexapoda</taxon>
        <taxon>Insecta</taxon>
        <taxon>Pterygota</taxon>
        <taxon>Neoptera</taxon>
        <taxon>Endopterygota</taxon>
        <taxon>Coleoptera</taxon>
        <taxon>Polyphaga</taxon>
        <taxon>Cucujiformia</taxon>
        <taxon>Chrysomeloidea</taxon>
        <taxon>Chrysomelidae</taxon>
        <taxon>Bruchinae</taxon>
        <taxon>Bruchini</taxon>
        <taxon>Acanthoscelides</taxon>
    </lineage>
</organism>
<evidence type="ECO:0000313" key="1">
    <source>
        <dbReference type="EMBL" id="CAH2003197.1"/>
    </source>
</evidence>
<comment type="caution">
    <text evidence="1">The sequence shown here is derived from an EMBL/GenBank/DDBJ whole genome shotgun (WGS) entry which is preliminary data.</text>
</comment>
<protein>
    <recommendedName>
        <fullName evidence="3">Nuclease HARBI1</fullName>
    </recommendedName>
</protein>
<dbReference type="AlphaFoldDB" id="A0A9P0LV18"/>
<gene>
    <name evidence="1" type="ORF">ACAOBT_LOCUS27259</name>
</gene>
<dbReference type="OrthoDB" id="2668416at2759"/>
<evidence type="ECO:0008006" key="3">
    <source>
        <dbReference type="Google" id="ProtNLM"/>
    </source>
</evidence>
<accession>A0A9P0LV18</accession>
<dbReference type="Proteomes" id="UP001152888">
    <property type="component" value="Unassembled WGS sequence"/>
</dbReference>
<name>A0A9P0LV18_ACAOB</name>
<evidence type="ECO:0000313" key="2">
    <source>
        <dbReference type="Proteomes" id="UP001152888"/>
    </source>
</evidence>
<sequence>MNKHIFRVKGMDRRRKKRAVVVIIIAVTAASLKNRCKRKRWTKEWLLKTDQYTHLKLLTEIRDTKEEEDYANYFRMQDACFDHLLEMVKPYLTKQDTIMRNAISAEEKLAVTLRYLATGRNIQDLKLSVIMSPAAISQAIMDTCQALLYAQLKE</sequence>
<dbReference type="EMBL" id="CAKOFQ010007531">
    <property type="protein sequence ID" value="CAH2003197.1"/>
    <property type="molecule type" value="Genomic_DNA"/>
</dbReference>
<keyword evidence="2" id="KW-1185">Reference proteome</keyword>
<proteinExistence type="predicted"/>